<dbReference type="Proteomes" id="UP001597131">
    <property type="component" value="Unassembled WGS sequence"/>
</dbReference>
<proteinExistence type="predicted"/>
<name>A0ABW3NQY5_9FLAO</name>
<dbReference type="RefSeq" id="WP_380745710.1">
    <property type="nucleotide sequence ID" value="NZ_JBHTLI010000002.1"/>
</dbReference>
<dbReference type="Pfam" id="PF07751">
    <property type="entry name" value="Abi_2"/>
    <property type="match status" value="1"/>
</dbReference>
<sequence length="297" mass="35577">MAKPAKTIQEQIQLLQDRGMLFHNVADAPHFLGNISYYRLKGYWWEMQSDKVNHNFHPNNYFEDIIDLYNFDRHFRLIVFNAIERIEIALRTKLIYHMSLAYGPHWHNETQYFEKYKNHLGFKSKLARDLANSSEEFIIKHYDNHVTENPESWKALEILTLGSLSKLYQNLNHQLPEKAKIATEFGLNNQKYLASWLLSTTYIRNIIAHHGRLWNRVIINKYDWPKSTKDPLLSYTPNQYQRRKIFPLVSAILYMNNRISPGHHIKDELLDLFQQFPNTPLYKMGFPKNWQKEPLWK</sequence>
<reference evidence="2" key="1">
    <citation type="journal article" date="2019" name="Int. J. Syst. Evol. Microbiol.">
        <title>The Global Catalogue of Microorganisms (GCM) 10K type strain sequencing project: providing services to taxonomists for standard genome sequencing and annotation.</title>
        <authorList>
            <consortium name="The Broad Institute Genomics Platform"/>
            <consortium name="The Broad Institute Genome Sequencing Center for Infectious Disease"/>
            <person name="Wu L."/>
            <person name="Ma J."/>
        </authorList>
    </citation>
    <scope>NUCLEOTIDE SEQUENCE [LARGE SCALE GENOMIC DNA]</scope>
    <source>
        <strain evidence="2">CCUG 64793</strain>
    </source>
</reference>
<evidence type="ECO:0000313" key="2">
    <source>
        <dbReference type="Proteomes" id="UP001597131"/>
    </source>
</evidence>
<dbReference type="EMBL" id="JBHTLI010000002">
    <property type="protein sequence ID" value="MFD1096248.1"/>
    <property type="molecule type" value="Genomic_DNA"/>
</dbReference>
<accession>A0ABW3NQY5</accession>
<organism evidence="1 2">
    <name type="scientific">Salegentibacter chungangensis</name>
    <dbReference type="NCBI Taxonomy" id="1335724"/>
    <lineage>
        <taxon>Bacteria</taxon>
        <taxon>Pseudomonadati</taxon>
        <taxon>Bacteroidota</taxon>
        <taxon>Flavobacteriia</taxon>
        <taxon>Flavobacteriales</taxon>
        <taxon>Flavobacteriaceae</taxon>
        <taxon>Salegentibacter</taxon>
    </lineage>
</organism>
<dbReference type="InterPro" id="IPR011664">
    <property type="entry name" value="Abi_system_AbiD/AbiF-like"/>
</dbReference>
<gene>
    <name evidence="1" type="ORF">ACFQ3Q_10850</name>
</gene>
<evidence type="ECO:0000313" key="1">
    <source>
        <dbReference type="EMBL" id="MFD1096248.1"/>
    </source>
</evidence>
<comment type="caution">
    <text evidence="1">The sequence shown here is derived from an EMBL/GenBank/DDBJ whole genome shotgun (WGS) entry which is preliminary data.</text>
</comment>
<keyword evidence="2" id="KW-1185">Reference proteome</keyword>
<protein>
    <submittedName>
        <fullName evidence="1">Abi family protein</fullName>
    </submittedName>
</protein>